<proteinExistence type="predicted"/>
<evidence type="ECO:0000313" key="3">
    <source>
        <dbReference type="Proteomes" id="UP000050580"/>
    </source>
</evidence>
<comment type="caution">
    <text evidence="2">The sequence shown here is derived from an EMBL/GenBank/DDBJ whole genome shotgun (WGS) entry which is preliminary data.</text>
</comment>
<dbReference type="EMBL" id="LBNQ01000016">
    <property type="protein sequence ID" value="KKW68677.1"/>
    <property type="molecule type" value="Genomic_DNA"/>
</dbReference>
<evidence type="ECO:0000256" key="1">
    <source>
        <dbReference type="SAM" id="MobiDB-lite"/>
    </source>
</evidence>
<gene>
    <name evidence="2" type="ORF">AAV94_03905</name>
</gene>
<sequence length="100" mass="10890">MKNRGTWRCRASQWQHIHNGKATMQRKPVNRFTFDAHSVLLFSALALSGPLSASPSHAQRMAQASATTHSAAPSQSARPALPTVLAERSHDGSDKERTAD</sequence>
<accession>A0A0U1Q1P4</accession>
<feature type="compositionally biased region" description="Polar residues" evidence="1">
    <location>
        <begin position="62"/>
        <end position="77"/>
    </location>
</feature>
<feature type="compositionally biased region" description="Basic and acidic residues" evidence="1">
    <location>
        <begin position="87"/>
        <end position="100"/>
    </location>
</feature>
<name>A0A0U1Q1P4_9BURK</name>
<protein>
    <submittedName>
        <fullName evidence="2">Uncharacterized protein</fullName>
    </submittedName>
</protein>
<evidence type="ECO:0000313" key="2">
    <source>
        <dbReference type="EMBL" id="KKW68677.1"/>
    </source>
</evidence>
<dbReference type="Proteomes" id="UP000050580">
    <property type="component" value="Unassembled WGS sequence"/>
</dbReference>
<reference evidence="2 3" key="1">
    <citation type="submission" date="2015-05" db="EMBL/GenBank/DDBJ databases">
        <title>Draft genome sequence of Lampropedia sp. CT6, isolated from the microbial mat of a hot water spring, located at Manikaran, India.</title>
        <authorList>
            <person name="Tripathi C."/>
            <person name="Rani P."/>
            <person name="Mahato N.K."/>
            <person name="Lal R."/>
        </authorList>
    </citation>
    <scope>NUCLEOTIDE SEQUENCE [LARGE SCALE GENOMIC DNA]</scope>
    <source>
        <strain evidence="2 3">CT6</strain>
    </source>
</reference>
<organism evidence="2 3">
    <name type="scientific">Lampropedia cohaerens</name>
    <dbReference type="NCBI Taxonomy" id="1610491"/>
    <lineage>
        <taxon>Bacteria</taxon>
        <taxon>Pseudomonadati</taxon>
        <taxon>Pseudomonadota</taxon>
        <taxon>Betaproteobacteria</taxon>
        <taxon>Burkholderiales</taxon>
        <taxon>Comamonadaceae</taxon>
        <taxon>Lampropedia</taxon>
    </lineage>
</organism>
<feature type="region of interest" description="Disordered" evidence="1">
    <location>
        <begin position="52"/>
        <end position="100"/>
    </location>
</feature>
<dbReference type="STRING" id="1610491.AAV94_03905"/>
<dbReference type="AlphaFoldDB" id="A0A0U1Q1P4"/>
<keyword evidence="3" id="KW-1185">Reference proteome</keyword>